<dbReference type="PANTHER" id="PTHR30055:SF238">
    <property type="entry name" value="MYCOFACTOCIN BIOSYNTHESIS TRANSCRIPTIONAL REGULATOR MFTR-RELATED"/>
    <property type="match status" value="1"/>
</dbReference>
<evidence type="ECO:0000313" key="7">
    <source>
        <dbReference type="EMBL" id="RRO15664.1"/>
    </source>
</evidence>
<dbReference type="Proteomes" id="UP000274515">
    <property type="component" value="Unassembled WGS sequence"/>
</dbReference>
<dbReference type="Gene3D" id="1.10.357.10">
    <property type="entry name" value="Tetracycline Repressor, domain 2"/>
    <property type="match status" value="1"/>
</dbReference>
<feature type="DNA-binding region" description="H-T-H motif" evidence="4">
    <location>
        <begin position="54"/>
        <end position="73"/>
    </location>
</feature>
<dbReference type="Pfam" id="PF00440">
    <property type="entry name" value="TetR_N"/>
    <property type="match status" value="1"/>
</dbReference>
<dbReference type="InterPro" id="IPR041347">
    <property type="entry name" value="MftR_C"/>
</dbReference>
<evidence type="ECO:0000256" key="5">
    <source>
        <dbReference type="SAM" id="MobiDB-lite"/>
    </source>
</evidence>
<feature type="domain" description="HTH tetR-type" evidence="6">
    <location>
        <begin position="31"/>
        <end position="91"/>
    </location>
</feature>
<feature type="compositionally biased region" description="Gly residues" evidence="5">
    <location>
        <begin position="1"/>
        <end position="10"/>
    </location>
</feature>
<keyword evidence="3" id="KW-0804">Transcription</keyword>
<evidence type="ECO:0000313" key="8">
    <source>
        <dbReference type="Proteomes" id="UP000274515"/>
    </source>
</evidence>
<dbReference type="Pfam" id="PF17754">
    <property type="entry name" value="TetR_C_14"/>
    <property type="match status" value="1"/>
</dbReference>
<evidence type="ECO:0000256" key="4">
    <source>
        <dbReference type="PROSITE-ProRule" id="PRU00335"/>
    </source>
</evidence>
<dbReference type="EMBL" id="RSAA01000015">
    <property type="protein sequence ID" value="RRO15664.1"/>
    <property type="molecule type" value="Genomic_DNA"/>
</dbReference>
<name>A0A3R8VE40_9PSEU</name>
<reference evidence="7 8" key="1">
    <citation type="submission" date="2018-11" db="EMBL/GenBank/DDBJ databases">
        <title>Saccharopolyspora rhizosphaerae sp. nov., an actinomycete isolated from rhizosphere soil in Thailand.</title>
        <authorList>
            <person name="Intra B."/>
            <person name="Euanorasetr J."/>
            <person name="Take A."/>
            <person name="Inahashi Y."/>
            <person name="Mori M."/>
            <person name="Panbangred W."/>
            <person name="Matsumoto A."/>
        </authorList>
    </citation>
    <scope>NUCLEOTIDE SEQUENCE [LARGE SCALE GENOMIC DNA]</scope>
    <source>
        <strain evidence="7 8">H219</strain>
    </source>
</reference>
<keyword evidence="1" id="KW-0805">Transcription regulation</keyword>
<dbReference type="InterPro" id="IPR009057">
    <property type="entry name" value="Homeodomain-like_sf"/>
</dbReference>
<keyword evidence="2 4" id="KW-0238">DNA-binding</keyword>
<evidence type="ECO:0000256" key="1">
    <source>
        <dbReference type="ARBA" id="ARBA00023015"/>
    </source>
</evidence>
<organism evidence="7 8">
    <name type="scientific">Saccharopolyspora rhizosphaerae</name>
    <dbReference type="NCBI Taxonomy" id="2492662"/>
    <lineage>
        <taxon>Bacteria</taxon>
        <taxon>Bacillati</taxon>
        <taxon>Actinomycetota</taxon>
        <taxon>Actinomycetes</taxon>
        <taxon>Pseudonocardiales</taxon>
        <taxon>Pseudonocardiaceae</taxon>
        <taxon>Saccharopolyspora</taxon>
    </lineage>
</organism>
<keyword evidence="8" id="KW-1185">Reference proteome</keyword>
<dbReference type="GO" id="GO:0000976">
    <property type="term" value="F:transcription cis-regulatory region binding"/>
    <property type="evidence" value="ECO:0007669"/>
    <property type="project" value="TreeGrafter"/>
</dbReference>
<dbReference type="InterPro" id="IPR050109">
    <property type="entry name" value="HTH-type_TetR-like_transc_reg"/>
</dbReference>
<dbReference type="SUPFAM" id="SSF46689">
    <property type="entry name" value="Homeodomain-like"/>
    <property type="match status" value="1"/>
</dbReference>
<dbReference type="OrthoDB" id="4143918at2"/>
<evidence type="ECO:0000256" key="3">
    <source>
        <dbReference type="ARBA" id="ARBA00023163"/>
    </source>
</evidence>
<accession>A0A3R8VE40</accession>
<feature type="region of interest" description="Disordered" evidence="5">
    <location>
        <begin position="1"/>
        <end position="25"/>
    </location>
</feature>
<dbReference type="PRINTS" id="PR00455">
    <property type="entry name" value="HTHTETR"/>
</dbReference>
<dbReference type="AlphaFoldDB" id="A0A3R8VE40"/>
<proteinExistence type="predicted"/>
<dbReference type="GO" id="GO:0003700">
    <property type="term" value="F:DNA-binding transcription factor activity"/>
    <property type="evidence" value="ECO:0007669"/>
    <property type="project" value="TreeGrafter"/>
</dbReference>
<dbReference type="PROSITE" id="PS50977">
    <property type="entry name" value="HTH_TETR_2"/>
    <property type="match status" value="1"/>
</dbReference>
<comment type="caution">
    <text evidence="7">The sequence shown here is derived from an EMBL/GenBank/DDBJ whole genome shotgun (WGS) entry which is preliminary data.</text>
</comment>
<evidence type="ECO:0000259" key="6">
    <source>
        <dbReference type="PROSITE" id="PS50977"/>
    </source>
</evidence>
<evidence type="ECO:0000256" key="2">
    <source>
        <dbReference type="ARBA" id="ARBA00023125"/>
    </source>
</evidence>
<dbReference type="InterPro" id="IPR001647">
    <property type="entry name" value="HTH_TetR"/>
</dbReference>
<dbReference type="PANTHER" id="PTHR30055">
    <property type="entry name" value="HTH-TYPE TRANSCRIPTIONAL REGULATOR RUTR"/>
    <property type="match status" value="1"/>
</dbReference>
<protein>
    <submittedName>
        <fullName evidence="7">TetR family transcriptional regulator</fullName>
    </submittedName>
</protein>
<gene>
    <name evidence="7" type="ORF">EIL87_16785</name>
</gene>
<sequence length="219" mass="23321">MLLHPGGTGGRVDQDATPAAAKPSLTDRRKAALRLEIARATVDLFASQGVAATKGEQIARAVGISTRTLWRHFPSKQSCVRPLLAESLDAATEQLRHCPPDTGLLTFLIDTCERGTLPEADPAVLDLIRMTGTDPALRAVWLQAHDEALPVLRELLAERAGASPDDLRIKVHAATINGALRAAAEEFAQRSATEPDMGPADLAAILRSALRTAAEGLPY</sequence>